<organism evidence="6 7">
    <name type="scientific">Candidatus Scatomorpha intestinigallinarum</name>
    <dbReference type="NCBI Taxonomy" id="2840923"/>
    <lineage>
        <taxon>Bacteria</taxon>
        <taxon>Bacillati</taxon>
        <taxon>Bacillota</taxon>
        <taxon>Clostridia</taxon>
        <taxon>Eubacteriales</taxon>
        <taxon>Candidatus Scatomorpha</taxon>
    </lineage>
</organism>
<keyword evidence="2" id="KW-0378">Hydrolase</keyword>
<dbReference type="Pfam" id="PF01979">
    <property type="entry name" value="Amidohydro_1"/>
    <property type="match status" value="1"/>
</dbReference>
<accession>A0A9D1IZM2</accession>
<dbReference type="InterPro" id="IPR017700">
    <property type="entry name" value="Aminohydrolase_SsnA"/>
</dbReference>
<feature type="domain" description="Amidohydrolase-related" evidence="4">
    <location>
        <begin position="56"/>
        <end position="411"/>
    </location>
</feature>
<dbReference type="PANTHER" id="PTHR43794:SF11">
    <property type="entry name" value="AMIDOHYDROLASE-RELATED DOMAIN-CONTAINING PROTEIN"/>
    <property type="match status" value="1"/>
</dbReference>
<dbReference type="InterPro" id="IPR054418">
    <property type="entry name" value="MQNX/HUTI_composite_N"/>
</dbReference>
<dbReference type="GO" id="GO:0016810">
    <property type="term" value="F:hydrolase activity, acting on carbon-nitrogen (but not peptide) bonds"/>
    <property type="evidence" value="ECO:0007669"/>
    <property type="project" value="InterPro"/>
</dbReference>
<evidence type="ECO:0000256" key="1">
    <source>
        <dbReference type="ARBA" id="ARBA00022723"/>
    </source>
</evidence>
<evidence type="ECO:0000256" key="2">
    <source>
        <dbReference type="ARBA" id="ARBA00022801"/>
    </source>
</evidence>
<dbReference type="AlphaFoldDB" id="A0A9D1IZM2"/>
<evidence type="ECO:0000259" key="4">
    <source>
        <dbReference type="Pfam" id="PF01979"/>
    </source>
</evidence>
<dbReference type="Proteomes" id="UP000824238">
    <property type="component" value="Unassembled WGS sequence"/>
</dbReference>
<sequence>MLIIGNGRLITRDPEHPYFERGAVVCDGGTIVAAGDEAELRAQYPGAEYLDSRGGVIMPGLINAHTHIYSGLARGLSIKGNAPTNFLEVLEGTWWNIDRHLDIESTKASAYCTVVDSLKMGVTTIFDHHAGFGAIRGSLAAIAEVTQELGIRACLCYEVSDRDGEQKCLDSIEENAEFIKWAKAEDSEMIKAMFGGHALFTISDKTFERMVKANDGMTGFHIHVSEGMNDVYDSLQNYGRRPVQRLQDHGILGPMTVLGHCIHLNTAEMDIVKATDTMVVNNPQSNMSNAVGCAPVLQMYAKGILVGLGTDAYTHDMIESCKTVVGIQRHNACHPNVGWCEATDMLFKNNPKIAGKYFGREFGVLKPGAAADVAVFDYRPFTPFSDANIDGHILFGFEGRRCTHTVVNGKVLVKDRELACADEAAINARVCESAERLWGILNG</sequence>
<name>A0A9D1IZM2_9FIRM</name>
<evidence type="ECO:0000259" key="5">
    <source>
        <dbReference type="Pfam" id="PF22039"/>
    </source>
</evidence>
<feature type="domain" description="Aminodeoxyfutalosine deaminase/Imidazolonepropionase-like composite" evidence="5">
    <location>
        <begin position="22"/>
        <end position="47"/>
    </location>
</feature>
<evidence type="ECO:0000256" key="3">
    <source>
        <dbReference type="ARBA" id="ARBA00022833"/>
    </source>
</evidence>
<evidence type="ECO:0000313" key="7">
    <source>
        <dbReference type="Proteomes" id="UP000824238"/>
    </source>
</evidence>
<dbReference type="Gene3D" id="2.30.40.10">
    <property type="entry name" value="Urease, subunit C, domain 1"/>
    <property type="match status" value="1"/>
</dbReference>
<gene>
    <name evidence="6" type="primary">ssnA</name>
    <name evidence="6" type="ORF">IAD36_06675</name>
</gene>
<dbReference type="InterPro" id="IPR032466">
    <property type="entry name" value="Metal_Hydrolase"/>
</dbReference>
<comment type="caution">
    <text evidence="6">The sequence shown here is derived from an EMBL/GenBank/DDBJ whole genome shotgun (WGS) entry which is preliminary data.</text>
</comment>
<dbReference type="InterPro" id="IPR006680">
    <property type="entry name" value="Amidohydro-rel"/>
</dbReference>
<dbReference type="InterPro" id="IPR050287">
    <property type="entry name" value="MTA/SAH_deaminase"/>
</dbReference>
<dbReference type="GO" id="GO:0046872">
    <property type="term" value="F:metal ion binding"/>
    <property type="evidence" value="ECO:0007669"/>
    <property type="project" value="UniProtKB-KW"/>
</dbReference>
<dbReference type="PANTHER" id="PTHR43794">
    <property type="entry name" value="AMINOHYDROLASE SSNA-RELATED"/>
    <property type="match status" value="1"/>
</dbReference>
<keyword evidence="3" id="KW-0862">Zinc</keyword>
<dbReference type="InterPro" id="IPR011059">
    <property type="entry name" value="Metal-dep_hydrolase_composite"/>
</dbReference>
<dbReference type="NCBIfam" id="NF005540">
    <property type="entry name" value="PRK07203.1"/>
    <property type="match status" value="1"/>
</dbReference>
<dbReference type="SUPFAM" id="SSF51556">
    <property type="entry name" value="Metallo-dependent hydrolases"/>
    <property type="match status" value="1"/>
</dbReference>
<proteinExistence type="predicted"/>
<reference evidence="6" key="1">
    <citation type="submission" date="2020-10" db="EMBL/GenBank/DDBJ databases">
        <authorList>
            <person name="Gilroy R."/>
        </authorList>
    </citation>
    <scope>NUCLEOTIDE SEQUENCE</scope>
    <source>
        <strain evidence="6">ChiGjej3B3-7149</strain>
    </source>
</reference>
<dbReference type="Pfam" id="PF22039">
    <property type="entry name" value="HUTI_composite_bact"/>
    <property type="match status" value="1"/>
</dbReference>
<protein>
    <submittedName>
        <fullName evidence="6">Aminohydrolase SsnA</fullName>
    </submittedName>
</protein>
<dbReference type="SUPFAM" id="SSF51338">
    <property type="entry name" value="Composite domain of metallo-dependent hydrolases"/>
    <property type="match status" value="1"/>
</dbReference>
<keyword evidence="1" id="KW-0479">Metal-binding</keyword>
<dbReference type="EMBL" id="DVHH01000159">
    <property type="protein sequence ID" value="HIR55255.1"/>
    <property type="molecule type" value="Genomic_DNA"/>
</dbReference>
<reference evidence="6" key="2">
    <citation type="journal article" date="2021" name="PeerJ">
        <title>Extensive microbial diversity within the chicken gut microbiome revealed by metagenomics and culture.</title>
        <authorList>
            <person name="Gilroy R."/>
            <person name="Ravi A."/>
            <person name="Getino M."/>
            <person name="Pursley I."/>
            <person name="Horton D.L."/>
            <person name="Alikhan N.F."/>
            <person name="Baker D."/>
            <person name="Gharbi K."/>
            <person name="Hall N."/>
            <person name="Watson M."/>
            <person name="Adriaenssens E.M."/>
            <person name="Foster-Nyarko E."/>
            <person name="Jarju S."/>
            <person name="Secka A."/>
            <person name="Antonio M."/>
            <person name="Oren A."/>
            <person name="Chaudhuri R.R."/>
            <person name="La Ragione R."/>
            <person name="Hildebrand F."/>
            <person name="Pallen M.J."/>
        </authorList>
    </citation>
    <scope>NUCLEOTIDE SEQUENCE</scope>
    <source>
        <strain evidence="6">ChiGjej3B3-7149</strain>
    </source>
</reference>
<dbReference type="Gene3D" id="3.20.20.140">
    <property type="entry name" value="Metal-dependent hydrolases"/>
    <property type="match status" value="1"/>
</dbReference>
<evidence type="ECO:0000313" key="6">
    <source>
        <dbReference type="EMBL" id="HIR55255.1"/>
    </source>
</evidence>
<dbReference type="NCBIfam" id="TIGR03314">
    <property type="entry name" value="Se_ssnA"/>
    <property type="match status" value="1"/>
</dbReference>